<dbReference type="Pfam" id="PF00795">
    <property type="entry name" value="CN_hydrolase"/>
    <property type="match status" value="1"/>
</dbReference>
<dbReference type="InterPro" id="IPR036526">
    <property type="entry name" value="C-N_Hydrolase_sf"/>
</dbReference>
<sequence>MSTRITCCQIPLRIGDTTGNRTTARTAIEQAAAGGAQVVVLPELVPSGYVFADRAELESLAEPRDGATVAEWSDLAAAFGLVIVGGFPEAAGDRVYNSAVVVDPSGVLGVYRKTHLWDTENAVFDLGDEPPLVVDTEHGRIGVMICYDVEFPEWVRAVSLAGADLLCAPVNWPLLPRPEGERPIEMVKVLAGAGTNHMPIAVCDRTGTERGVDWIGGSVITDADGYPSVVAQFGHAGNVSADIDLAASRDKTFNGHNDSHGDRRVELYRRTALLD</sequence>
<evidence type="ECO:0000256" key="1">
    <source>
        <dbReference type="ARBA" id="ARBA00010613"/>
    </source>
</evidence>
<dbReference type="InterPro" id="IPR001110">
    <property type="entry name" value="UPF0012_CS"/>
</dbReference>
<name>A0A1E8Q1C9_9MYCO</name>
<dbReference type="Proteomes" id="UP000178953">
    <property type="component" value="Unassembled WGS sequence"/>
</dbReference>
<dbReference type="EMBL" id="MCHX01000057">
    <property type="protein sequence ID" value="OFJ51734.1"/>
    <property type="molecule type" value="Genomic_DNA"/>
</dbReference>
<dbReference type="AlphaFoldDB" id="A0A1E8Q1C9"/>
<keyword evidence="2 4" id="KW-0378">Hydrolase</keyword>
<organism evidence="4 5">
    <name type="scientific">Mycolicibacterium grossiae</name>
    <dbReference type="NCBI Taxonomy" id="1552759"/>
    <lineage>
        <taxon>Bacteria</taxon>
        <taxon>Bacillati</taxon>
        <taxon>Actinomycetota</taxon>
        <taxon>Actinomycetes</taxon>
        <taxon>Mycobacteriales</taxon>
        <taxon>Mycobacteriaceae</taxon>
        <taxon>Mycolicibacterium</taxon>
    </lineage>
</organism>
<dbReference type="Gene3D" id="3.60.110.10">
    <property type="entry name" value="Carbon-nitrogen hydrolase"/>
    <property type="match status" value="1"/>
</dbReference>
<dbReference type="GO" id="GO:0050126">
    <property type="term" value="F:N-carbamoylputrescine amidase activity"/>
    <property type="evidence" value="ECO:0007669"/>
    <property type="project" value="TreeGrafter"/>
</dbReference>
<protein>
    <submittedName>
        <fullName evidence="4">Carbon-nitrogen hydrolase</fullName>
    </submittedName>
</protein>
<comment type="caution">
    <text evidence="4">The sequence shown here is derived from an EMBL/GenBank/DDBJ whole genome shotgun (WGS) entry which is preliminary data.</text>
</comment>
<dbReference type="RefSeq" id="WP_070355033.1">
    <property type="nucleotide sequence ID" value="NZ_CP043474.1"/>
</dbReference>
<reference evidence="4 5" key="1">
    <citation type="submission" date="2016-09" db="EMBL/GenBank/DDBJ databases">
        <title>genome sequence of Mycobacterium sp. 739 SCH.</title>
        <authorList>
            <person name="Greninger A.L."/>
            <person name="Qin X."/>
            <person name="Jerome K."/>
            <person name="Vora S."/>
            <person name="Quinn K."/>
        </authorList>
    </citation>
    <scope>NUCLEOTIDE SEQUENCE [LARGE SCALE GENOMIC DNA]</scope>
    <source>
        <strain evidence="4 5">SCH</strain>
    </source>
</reference>
<proteinExistence type="inferred from homology"/>
<evidence type="ECO:0000259" key="3">
    <source>
        <dbReference type="PROSITE" id="PS50263"/>
    </source>
</evidence>
<dbReference type="PANTHER" id="PTHR43674">
    <property type="entry name" value="NITRILASE C965.09-RELATED"/>
    <property type="match status" value="1"/>
</dbReference>
<keyword evidence="5" id="KW-1185">Reference proteome</keyword>
<comment type="similarity">
    <text evidence="1">Belongs to the carbon-nitrogen hydrolase superfamily. NIT1/NIT2 family.</text>
</comment>
<dbReference type="SUPFAM" id="SSF56317">
    <property type="entry name" value="Carbon-nitrogen hydrolase"/>
    <property type="match status" value="1"/>
</dbReference>
<dbReference type="InterPro" id="IPR050345">
    <property type="entry name" value="Aliph_Amidase/BUP"/>
</dbReference>
<gene>
    <name evidence="4" type="ORF">BEL07_21135</name>
</gene>
<dbReference type="PROSITE" id="PS01227">
    <property type="entry name" value="UPF0012"/>
    <property type="match status" value="1"/>
</dbReference>
<dbReference type="GO" id="GO:0033388">
    <property type="term" value="P:putrescine biosynthetic process from arginine"/>
    <property type="evidence" value="ECO:0007669"/>
    <property type="project" value="TreeGrafter"/>
</dbReference>
<feature type="domain" description="CN hydrolase" evidence="3">
    <location>
        <begin position="3"/>
        <end position="245"/>
    </location>
</feature>
<dbReference type="InterPro" id="IPR003010">
    <property type="entry name" value="C-N_Hydrolase"/>
</dbReference>
<accession>A0A1E8Q1C9</accession>
<dbReference type="OrthoDB" id="4008466at2"/>
<evidence type="ECO:0000256" key="2">
    <source>
        <dbReference type="ARBA" id="ARBA00022801"/>
    </source>
</evidence>
<dbReference type="PROSITE" id="PS50263">
    <property type="entry name" value="CN_HYDROLASE"/>
    <property type="match status" value="1"/>
</dbReference>
<evidence type="ECO:0000313" key="5">
    <source>
        <dbReference type="Proteomes" id="UP000178953"/>
    </source>
</evidence>
<evidence type="ECO:0000313" key="4">
    <source>
        <dbReference type="EMBL" id="OFJ51734.1"/>
    </source>
</evidence>
<dbReference type="PANTHER" id="PTHR43674:SF2">
    <property type="entry name" value="BETA-UREIDOPROPIONASE"/>
    <property type="match status" value="1"/>
</dbReference>